<dbReference type="STRING" id="1121131.SAMN02745229_01006"/>
<dbReference type="GeneID" id="89510083"/>
<accession>A0A1M5WDI0</accession>
<dbReference type="OrthoDB" id="9813662at2"/>
<dbReference type="GO" id="GO:0003677">
    <property type="term" value="F:DNA binding"/>
    <property type="evidence" value="ECO:0007669"/>
    <property type="project" value="UniProtKB-KW"/>
</dbReference>
<evidence type="ECO:0000259" key="2">
    <source>
        <dbReference type="PROSITE" id="PS50943"/>
    </source>
</evidence>
<dbReference type="Proteomes" id="UP000184278">
    <property type="component" value="Unassembled WGS sequence"/>
</dbReference>
<sequence>MKFQPERLIQLRESLGISKAAAARKLNMSAMGYGRYERGEREPSFQTVSFIANAFNTTTDYLYGLSDKPKCETITISASDEPELFALVQSIKNDDSQTRRLLEYYKQLTAMKQ</sequence>
<proteinExistence type="predicted"/>
<dbReference type="PROSITE" id="PS50943">
    <property type="entry name" value="HTH_CROC1"/>
    <property type="match status" value="1"/>
</dbReference>
<dbReference type="InterPro" id="IPR010982">
    <property type="entry name" value="Lambda_DNA-bd_dom_sf"/>
</dbReference>
<dbReference type="AlphaFoldDB" id="A0A1M5WDI0"/>
<dbReference type="RefSeq" id="WP_073385992.1">
    <property type="nucleotide sequence ID" value="NZ_FQXK01000007.1"/>
</dbReference>
<organism evidence="3 4">
    <name type="scientific">Butyrivibrio fibrisolvens DSM 3071</name>
    <dbReference type="NCBI Taxonomy" id="1121131"/>
    <lineage>
        <taxon>Bacteria</taxon>
        <taxon>Bacillati</taxon>
        <taxon>Bacillota</taxon>
        <taxon>Clostridia</taxon>
        <taxon>Lachnospirales</taxon>
        <taxon>Lachnospiraceae</taxon>
        <taxon>Butyrivibrio</taxon>
    </lineage>
</organism>
<dbReference type="Pfam" id="PF01381">
    <property type="entry name" value="HTH_3"/>
    <property type="match status" value="1"/>
</dbReference>
<feature type="domain" description="HTH cro/C1-type" evidence="2">
    <location>
        <begin position="8"/>
        <end position="62"/>
    </location>
</feature>
<dbReference type="SUPFAM" id="SSF47413">
    <property type="entry name" value="lambda repressor-like DNA-binding domains"/>
    <property type="match status" value="1"/>
</dbReference>
<keyword evidence="4" id="KW-1185">Reference proteome</keyword>
<dbReference type="Gene3D" id="1.10.260.40">
    <property type="entry name" value="lambda repressor-like DNA-binding domains"/>
    <property type="match status" value="1"/>
</dbReference>
<name>A0A1M5WDI0_BUTFI</name>
<dbReference type="SMART" id="SM00530">
    <property type="entry name" value="HTH_XRE"/>
    <property type="match status" value="1"/>
</dbReference>
<dbReference type="InterPro" id="IPR001387">
    <property type="entry name" value="Cro/C1-type_HTH"/>
</dbReference>
<evidence type="ECO:0000313" key="3">
    <source>
        <dbReference type="EMBL" id="SHH85284.1"/>
    </source>
</evidence>
<evidence type="ECO:0000256" key="1">
    <source>
        <dbReference type="ARBA" id="ARBA00023125"/>
    </source>
</evidence>
<reference evidence="4" key="1">
    <citation type="submission" date="2016-11" db="EMBL/GenBank/DDBJ databases">
        <authorList>
            <person name="Varghese N."/>
            <person name="Submissions S."/>
        </authorList>
    </citation>
    <scope>NUCLEOTIDE SEQUENCE [LARGE SCALE GENOMIC DNA]</scope>
    <source>
        <strain evidence="4">DSM 3071</strain>
    </source>
</reference>
<evidence type="ECO:0000313" key="4">
    <source>
        <dbReference type="Proteomes" id="UP000184278"/>
    </source>
</evidence>
<dbReference type="PANTHER" id="PTHR46558">
    <property type="entry name" value="TRACRIPTIONAL REGULATORY PROTEIN-RELATED-RELATED"/>
    <property type="match status" value="1"/>
</dbReference>
<keyword evidence="1 3" id="KW-0238">DNA-binding</keyword>
<protein>
    <submittedName>
        <fullName evidence="3">DNA-binding transcriptional regulator, XRE-family HTH domain</fullName>
    </submittedName>
</protein>
<dbReference type="CDD" id="cd00093">
    <property type="entry name" value="HTH_XRE"/>
    <property type="match status" value="1"/>
</dbReference>
<gene>
    <name evidence="3" type="ORF">SAMN02745229_01006</name>
</gene>
<dbReference type="EMBL" id="FQXK01000007">
    <property type="protein sequence ID" value="SHH85284.1"/>
    <property type="molecule type" value="Genomic_DNA"/>
</dbReference>
<dbReference type="PANTHER" id="PTHR46558:SF14">
    <property type="entry name" value="HTH-TYPE TRANSCRIPTIONAL REGULATOR ANSR"/>
    <property type="match status" value="1"/>
</dbReference>